<dbReference type="AlphaFoldDB" id="A0AAD9S4D0"/>
<dbReference type="InterPro" id="IPR007219">
    <property type="entry name" value="XnlR_reg_dom"/>
</dbReference>
<dbReference type="GO" id="GO:0005634">
    <property type="term" value="C:nucleus"/>
    <property type="evidence" value="ECO:0007669"/>
    <property type="project" value="UniProtKB-SubCell"/>
</dbReference>
<name>A0AAD9S4D0_PHOAM</name>
<dbReference type="GO" id="GO:0043565">
    <property type="term" value="F:sequence-specific DNA binding"/>
    <property type="evidence" value="ECO:0007669"/>
    <property type="project" value="TreeGrafter"/>
</dbReference>
<keyword evidence="3" id="KW-0805">Transcription regulation</keyword>
<evidence type="ECO:0000256" key="1">
    <source>
        <dbReference type="ARBA" id="ARBA00004123"/>
    </source>
</evidence>
<reference evidence="9" key="1">
    <citation type="submission" date="2023-06" db="EMBL/GenBank/DDBJ databases">
        <authorList>
            <person name="Noh H."/>
        </authorList>
    </citation>
    <scope>NUCLEOTIDE SEQUENCE</scope>
    <source>
        <strain evidence="9">DUCC20226</strain>
    </source>
</reference>
<evidence type="ECO:0000256" key="4">
    <source>
        <dbReference type="ARBA" id="ARBA00023125"/>
    </source>
</evidence>
<evidence type="ECO:0000313" key="10">
    <source>
        <dbReference type="Proteomes" id="UP001265746"/>
    </source>
</evidence>
<sequence length="752" mass="84422">MNLLQFVPVGPSSTSFPQGLVPPSSQRKRRPTLVSVTDSPETTSHDEMPENRRKTPKISRACDACKSKKARCSGTKPCDSCVKRRLQCVYNAKYSRGRPPTPLPRQPSAPLPGPEQEQEDEINVAHGPHIVEPTPRIAPAEDNGEAGAPSRQSPELEAAEIEGQFFDPTSGLTFLHRAYKRFSTQKNYEVVPHVLTGSEKDQLLMNAGDKPFVMEGSGSVEVPPRSLAEELVSFYFDVCVVTYRMFHRGTVLSWLENMLTNVQRELPPSRGLGYAKTSIMFTILAISSFRREKINGHATVDYEDTIALRQSDQYFRAALDLTNTERGMPRLESAQARLIQVLYLLQTSRMNQAWYIFGTTSQIISVLGLYRKSGRNRSASTKAVDYLDLQCRRRTFWVAYTLDQYLSVALGRTRHYHEEDIDQQFPDLVNDEDMAPGGPSEGELLEDCHVDALLWHAKLAMIISGISREVYSVKRIPKHERAAAAHRANQKLHEWHESLPPHLGSVRPSSLIPSFRRQAIALKLAYMHAIIHANRLFLLGQMSDAGFSPDDVAADVQGNVLECVKAARVVLQTFNSMVVDGTLFYAFWWTQYATFCALTVVYVWEIHQTTGANLPAAGVDCTVSQLVDLAEQCRIHLNRLTSRDSPSRRYNIILEELRSEARYQSARKCSSNDQSLSSSENVTALRIENDSNAVTGTDLDTTFNYDQNTGLHPALSGRQDVYGIDLLQHWQPADWIDLDSSIWFALDSDSPQ</sequence>
<feature type="region of interest" description="Disordered" evidence="7">
    <location>
        <begin position="1"/>
        <end position="57"/>
    </location>
</feature>
<keyword evidence="6" id="KW-0539">Nucleus</keyword>
<keyword evidence="2" id="KW-0479">Metal-binding</keyword>
<dbReference type="GO" id="GO:0006351">
    <property type="term" value="P:DNA-templated transcription"/>
    <property type="evidence" value="ECO:0007669"/>
    <property type="project" value="InterPro"/>
</dbReference>
<dbReference type="InterPro" id="IPR051711">
    <property type="entry name" value="Stress_Response_Reg"/>
</dbReference>
<dbReference type="GO" id="GO:0000981">
    <property type="term" value="F:DNA-binding transcription factor activity, RNA polymerase II-specific"/>
    <property type="evidence" value="ECO:0007669"/>
    <property type="project" value="InterPro"/>
</dbReference>
<comment type="subcellular location">
    <subcellularLocation>
        <location evidence="1">Nucleus</location>
    </subcellularLocation>
</comment>
<dbReference type="GO" id="GO:0008270">
    <property type="term" value="F:zinc ion binding"/>
    <property type="evidence" value="ECO:0007669"/>
    <property type="project" value="InterPro"/>
</dbReference>
<dbReference type="InterPro" id="IPR001138">
    <property type="entry name" value="Zn2Cys6_DnaBD"/>
</dbReference>
<dbReference type="SUPFAM" id="SSF57701">
    <property type="entry name" value="Zn2/Cys6 DNA-binding domain"/>
    <property type="match status" value="1"/>
</dbReference>
<keyword evidence="4" id="KW-0238">DNA-binding</keyword>
<feature type="region of interest" description="Disordered" evidence="7">
    <location>
        <begin position="94"/>
        <end position="118"/>
    </location>
</feature>
<feature type="compositionally biased region" description="Pro residues" evidence="7">
    <location>
        <begin position="99"/>
        <end position="113"/>
    </location>
</feature>
<accession>A0AAD9S4D0</accession>
<dbReference type="Proteomes" id="UP001265746">
    <property type="component" value="Unassembled WGS sequence"/>
</dbReference>
<evidence type="ECO:0000256" key="2">
    <source>
        <dbReference type="ARBA" id="ARBA00022723"/>
    </source>
</evidence>
<evidence type="ECO:0000313" key="9">
    <source>
        <dbReference type="EMBL" id="KAK2598763.1"/>
    </source>
</evidence>
<dbReference type="InterPro" id="IPR036864">
    <property type="entry name" value="Zn2-C6_fun-type_DNA-bd_sf"/>
</dbReference>
<feature type="domain" description="Zn(2)-C6 fungal-type" evidence="8">
    <location>
        <begin position="61"/>
        <end position="90"/>
    </location>
</feature>
<evidence type="ECO:0000256" key="3">
    <source>
        <dbReference type="ARBA" id="ARBA00023015"/>
    </source>
</evidence>
<evidence type="ECO:0000256" key="6">
    <source>
        <dbReference type="ARBA" id="ARBA00023242"/>
    </source>
</evidence>
<dbReference type="GO" id="GO:0045944">
    <property type="term" value="P:positive regulation of transcription by RNA polymerase II"/>
    <property type="evidence" value="ECO:0007669"/>
    <property type="project" value="TreeGrafter"/>
</dbReference>
<organism evidence="9 10">
    <name type="scientific">Phomopsis amygdali</name>
    <name type="common">Fusicoccum amygdali</name>
    <dbReference type="NCBI Taxonomy" id="1214568"/>
    <lineage>
        <taxon>Eukaryota</taxon>
        <taxon>Fungi</taxon>
        <taxon>Dikarya</taxon>
        <taxon>Ascomycota</taxon>
        <taxon>Pezizomycotina</taxon>
        <taxon>Sordariomycetes</taxon>
        <taxon>Sordariomycetidae</taxon>
        <taxon>Diaporthales</taxon>
        <taxon>Diaporthaceae</taxon>
        <taxon>Diaporthe</taxon>
    </lineage>
</organism>
<dbReference type="Pfam" id="PF00172">
    <property type="entry name" value="Zn_clus"/>
    <property type="match status" value="1"/>
</dbReference>
<protein>
    <recommendedName>
        <fullName evidence="8">Zn(2)-C6 fungal-type domain-containing protein</fullName>
    </recommendedName>
</protein>
<dbReference type="PROSITE" id="PS00463">
    <property type="entry name" value="ZN2_CY6_FUNGAL_1"/>
    <property type="match status" value="1"/>
</dbReference>
<dbReference type="Gene3D" id="4.10.240.10">
    <property type="entry name" value="Zn(2)-C6 fungal-type DNA-binding domain"/>
    <property type="match status" value="1"/>
</dbReference>
<dbReference type="EMBL" id="JAUJFL010000008">
    <property type="protein sequence ID" value="KAK2598763.1"/>
    <property type="molecule type" value="Genomic_DNA"/>
</dbReference>
<dbReference type="PANTHER" id="PTHR47540">
    <property type="entry name" value="THIAMINE REPRESSIBLE GENES REGULATORY PROTEIN THI5"/>
    <property type="match status" value="1"/>
</dbReference>
<evidence type="ECO:0000256" key="7">
    <source>
        <dbReference type="SAM" id="MobiDB-lite"/>
    </source>
</evidence>
<gene>
    <name evidence="9" type="ORF">N8I77_012151</name>
</gene>
<evidence type="ECO:0000259" key="8">
    <source>
        <dbReference type="PROSITE" id="PS50048"/>
    </source>
</evidence>
<keyword evidence="10" id="KW-1185">Reference proteome</keyword>
<dbReference type="SMART" id="SM00906">
    <property type="entry name" value="Fungal_trans"/>
    <property type="match status" value="1"/>
</dbReference>
<evidence type="ECO:0000256" key="5">
    <source>
        <dbReference type="ARBA" id="ARBA00023163"/>
    </source>
</evidence>
<dbReference type="SMART" id="SM00066">
    <property type="entry name" value="GAL4"/>
    <property type="match status" value="1"/>
</dbReference>
<dbReference type="PANTHER" id="PTHR47540:SF2">
    <property type="entry name" value="ZN(II)2CYS6 TRANSCRIPTION FACTOR (EUROFUNG)"/>
    <property type="match status" value="1"/>
</dbReference>
<keyword evidence="5" id="KW-0804">Transcription</keyword>
<comment type="caution">
    <text evidence="9">The sequence shown here is derived from an EMBL/GenBank/DDBJ whole genome shotgun (WGS) entry which is preliminary data.</text>
</comment>
<dbReference type="CDD" id="cd12148">
    <property type="entry name" value="fungal_TF_MHR"/>
    <property type="match status" value="1"/>
</dbReference>
<dbReference type="PROSITE" id="PS50048">
    <property type="entry name" value="ZN2_CY6_FUNGAL_2"/>
    <property type="match status" value="1"/>
</dbReference>
<proteinExistence type="predicted"/>
<dbReference type="Pfam" id="PF04082">
    <property type="entry name" value="Fungal_trans"/>
    <property type="match status" value="1"/>
</dbReference>
<dbReference type="CDD" id="cd00067">
    <property type="entry name" value="GAL4"/>
    <property type="match status" value="1"/>
</dbReference>
<feature type="compositionally biased region" description="Basic and acidic residues" evidence="7">
    <location>
        <begin position="43"/>
        <end position="53"/>
    </location>
</feature>